<proteinExistence type="predicted"/>
<name>A0A5E6VW38_PSEFL</name>
<dbReference type="AlphaFoldDB" id="A0A5E6VW38"/>
<accession>A0A5E6VW38</accession>
<organism evidence="1 2">
    <name type="scientific">Pseudomonas fluorescens</name>
    <dbReference type="NCBI Taxonomy" id="294"/>
    <lineage>
        <taxon>Bacteria</taxon>
        <taxon>Pseudomonadati</taxon>
        <taxon>Pseudomonadota</taxon>
        <taxon>Gammaproteobacteria</taxon>
        <taxon>Pseudomonadales</taxon>
        <taxon>Pseudomonadaceae</taxon>
        <taxon>Pseudomonas</taxon>
    </lineage>
</organism>
<dbReference type="Proteomes" id="UP000326729">
    <property type="component" value="Unassembled WGS sequence"/>
</dbReference>
<gene>
    <name evidence="1" type="ORF">PS659_04326</name>
</gene>
<evidence type="ECO:0000313" key="2">
    <source>
        <dbReference type="Proteomes" id="UP000326729"/>
    </source>
</evidence>
<evidence type="ECO:0000313" key="1">
    <source>
        <dbReference type="EMBL" id="VVN20094.1"/>
    </source>
</evidence>
<protein>
    <submittedName>
        <fullName evidence="1">Uncharacterized protein</fullName>
    </submittedName>
</protein>
<sequence length="64" mass="6853">MVVNDNAINLTAHGVLGFFASRLAPTGERVAQRNSLALTYRRMMGTDRPASGCGGNPGFLDRVM</sequence>
<reference evidence="1 2" key="1">
    <citation type="submission" date="2019-09" db="EMBL/GenBank/DDBJ databases">
        <authorList>
            <person name="Chandra G."/>
            <person name="Truman W A."/>
        </authorList>
    </citation>
    <scope>NUCLEOTIDE SEQUENCE [LARGE SCALE GENOMIC DNA]</scope>
    <source>
        <strain evidence="1">PS659</strain>
    </source>
</reference>
<dbReference type="EMBL" id="CABVGY010000027">
    <property type="protein sequence ID" value="VVN20094.1"/>
    <property type="molecule type" value="Genomic_DNA"/>
</dbReference>